<evidence type="ECO:0000256" key="1">
    <source>
        <dbReference type="SAM" id="MobiDB-lite"/>
    </source>
</evidence>
<dbReference type="AlphaFoldDB" id="A0A426X7R6"/>
<protein>
    <submittedName>
        <fullName evidence="2">Uncharacterized protein</fullName>
    </submittedName>
</protein>
<dbReference type="EMBL" id="AMZH03024962">
    <property type="protein sequence ID" value="RRT35498.1"/>
    <property type="molecule type" value="Genomic_DNA"/>
</dbReference>
<accession>A0A426X7R6</accession>
<evidence type="ECO:0000313" key="2">
    <source>
        <dbReference type="EMBL" id="RRT35498.1"/>
    </source>
</evidence>
<feature type="region of interest" description="Disordered" evidence="1">
    <location>
        <begin position="1"/>
        <end position="29"/>
    </location>
</feature>
<evidence type="ECO:0000313" key="3">
    <source>
        <dbReference type="Proteomes" id="UP000287651"/>
    </source>
</evidence>
<comment type="caution">
    <text evidence="2">The sequence shown here is derived from an EMBL/GenBank/DDBJ whole genome shotgun (WGS) entry which is preliminary data.</text>
</comment>
<proteinExistence type="predicted"/>
<sequence length="101" mass="11054">MIVKRSYRSDMDPRSSLGSSQGLDDTVGAHREFARTSPKVSGRLLGHAGGSPEKDCETYRRECRRLSDCGMSGGCTTVAQDFKWLSATKPLLPWILGTFGD</sequence>
<organism evidence="2 3">
    <name type="scientific">Ensete ventricosum</name>
    <name type="common">Abyssinian banana</name>
    <name type="synonym">Musa ensete</name>
    <dbReference type="NCBI Taxonomy" id="4639"/>
    <lineage>
        <taxon>Eukaryota</taxon>
        <taxon>Viridiplantae</taxon>
        <taxon>Streptophyta</taxon>
        <taxon>Embryophyta</taxon>
        <taxon>Tracheophyta</taxon>
        <taxon>Spermatophyta</taxon>
        <taxon>Magnoliopsida</taxon>
        <taxon>Liliopsida</taxon>
        <taxon>Zingiberales</taxon>
        <taxon>Musaceae</taxon>
        <taxon>Ensete</taxon>
    </lineage>
</organism>
<reference evidence="2 3" key="1">
    <citation type="journal article" date="2014" name="Agronomy (Basel)">
        <title>A Draft Genome Sequence for Ensete ventricosum, the Drought-Tolerant Tree Against Hunger.</title>
        <authorList>
            <person name="Harrison J."/>
            <person name="Moore K.A."/>
            <person name="Paszkiewicz K."/>
            <person name="Jones T."/>
            <person name="Grant M."/>
            <person name="Ambacheew D."/>
            <person name="Muzemil S."/>
            <person name="Studholme D.J."/>
        </authorList>
    </citation>
    <scope>NUCLEOTIDE SEQUENCE [LARGE SCALE GENOMIC DNA]</scope>
</reference>
<name>A0A426X7R6_ENSVE</name>
<gene>
    <name evidence="2" type="ORF">B296_00042342</name>
</gene>
<dbReference type="Proteomes" id="UP000287651">
    <property type="component" value="Unassembled WGS sequence"/>
</dbReference>